<dbReference type="Pfam" id="PF00365">
    <property type="entry name" value="PFK"/>
    <property type="match status" value="1"/>
</dbReference>
<keyword evidence="9" id="KW-1185">Reference proteome</keyword>
<dbReference type="PIRSF" id="PIRSF036483">
    <property type="entry name" value="PFK_XF0274"/>
    <property type="match status" value="1"/>
</dbReference>
<dbReference type="RefSeq" id="WP_101176052.1">
    <property type="nucleotide sequence ID" value="NZ_PISE01000011.1"/>
</dbReference>
<organism evidence="8 9">
    <name type="scientific">Niallia nealsonii</name>
    <dbReference type="NCBI Taxonomy" id="115979"/>
    <lineage>
        <taxon>Bacteria</taxon>
        <taxon>Bacillati</taxon>
        <taxon>Bacillota</taxon>
        <taxon>Bacilli</taxon>
        <taxon>Bacillales</taxon>
        <taxon>Bacillaceae</taxon>
        <taxon>Niallia</taxon>
    </lineage>
</organism>
<dbReference type="Gene3D" id="3.40.50.460">
    <property type="entry name" value="Phosphofructokinase domain"/>
    <property type="match status" value="1"/>
</dbReference>
<comment type="cofactor">
    <cofactor evidence="1">
        <name>Mg(2+)</name>
        <dbReference type="ChEBI" id="CHEBI:18420"/>
    </cofactor>
</comment>
<evidence type="ECO:0000259" key="7">
    <source>
        <dbReference type="Pfam" id="PF00365"/>
    </source>
</evidence>
<dbReference type="PANTHER" id="PTHR45770">
    <property type="entry name" value="ATP-DEPENDENT 6-PHOSPHOFRUCTOKINASE 1"/>
    <property type="match status" value="1"/>
</dbReference>
<evidence type="ECO:0000256" key="2">
    <source>
        <dbReference type="ARBA" id="ARBA00022679"/>
    </source>
</evidence>
<feature type="domain" description="Phosphofructokinase" evidence="7">
    <location>
        <begin position="2"/>
        <end position="289"/>
    </location>
</feature>
<evidence type="ECO:0000256" key="6">
    <source>
        <dbReference type="ARBA" id="ARBA00038478"/>
    </source>
</evidence>
<dbReference type="InterPro" id="IPR000023">
    <property type="entry name" value="Phosphofructokinase_dom"/>
</dbReference>
<comment type="similarity">
    <text evidence="6">Belongs to the phosphofructokinase type A (PFKA) family.</text>
</comment>
<dbReference type="Gene3D" id="3.40.50.450">
    <property type="match status" value="1"/>
</dbReference>
<dbReference type="AlphaFoldDB" id="A0A2N0Z582"/>
<dbReference type="GO" id="GO:0006002">
    <property type="term" value="P:fructose 6-phosphate metabolic process"/>
    <property type="evidence" value="ECO:0007669"/>
    <property type="project" value="InterPro"/>
</dbReference>
<dbReference type="OrthoDB" id="9802503at2"/>
<keyword evidence="5" id="KW-0460">Magnesium</keyword>
<keyword evidence="4" id="KW-0418">Kinase</keyword>
<dbReference type="NCBIfam" id="NF010675">
    <property type="entry name" value="PRK14072.1"/>
    <property type="match status" value="1"/>
</dbReference>
<proteinExistence type="inferred from homology"/>
<dbReference type="EMBL" id="PISE01000011">
    <property type="protein sequence ID" value="PKG24660.1"/>
    <property type="molecule type" value="Genomic_DNA"/>
</dbReference>
<evidence type="ECO:0000256" key="4">
    <source>
        <dbReference type="ARBA" id="ARBA00022777"/>
    </source>
</evidence>
<dbReference type="GO" id="GO:0046872">
    <property type="term" value="F:metal ion binding"/>
    <property type="evidence" value="ECO:0007669"/>
    <property type="project" value="UniProtKB-KW"/>
</dbReference>
<sequence>MNILIAQSGGPTSVINMSLYGAVRKAFAEKQIKHIYGSVNGIEGVLNDRLILLEKKLVEIEKASNQPGSILGGSRYSLQEGDLEKIINKMETFNIKVFYYIGGNGSARTVKALHHCAKHQGKELRFIHIPKTIDNDLYGTDHTPGYPSAANFLSHAVQWIGTDMESMKTYGQIEIIEAMGGNTGWLASASAIAKSSEEQYPQLVYLPEEKKSLSQILKEVESSYQKYGKLMMIIPDHFFIQGILSEASANTTRAGYNGGVAYQLAAQIINNLGYKTKITIPGTLYRSAYSFTSKQDLKEARILGETAVEQAMKGISGVMMCIKRLSNKPYDVEIITKDLENIAGKEKAFPKEFWDKEKHMPTNKYKTYLLPLLEYSFLKPLTLLEK</sequence>
<accession>A0A2N0Z582</accession>
<keyword evidence="3" id="KW-0479">Metal-binding</keyword>
<evidence type="ECO:0000256" key="3">
    <source>
        <dbReference type="ARBA" id="ARBA00022723"/>
    </source>
</evidence>
<dbReference type="UniPathway" id="UPA00109">
    <property type="reaction ID" value="UER00182"/>
</dbReference>
<dbReference type="GO" id="GO:0003872">
    <property type="term" value="F:6-phosphofructokinase activity"/>
    <property type="evidence" value="ECO:0007669"/>
    <property type="project" value="InterPro"/>
</dbReference>
<gene>
    <name evidence="8" type="ORF">CWS01_05220</name>
</gene>
<keyword evidence="2" id="KW-0808">Transferase</keyword>
<dbReference type="InterPro" id="IPR035966">
    <property type="entry name" value="PKF_sf"/>
</dbReference>
<comment type="caution">
    <text evidence="8">The sequence shown here is derived from an EMBL/GenBank/DDBJ whole genome shotgun (WGS) entry which is preliminary data.</text>
</comment>
<dbReference type="SUPFAM" id="SSF53784">
    <property type="entry name" value="Phosphofructokinase"/>
    <property type="match status" value="1"/>
</dbReference>
<dbReference type="InterPro" id="IPR050929">
    <property type="entry name" value="PFKA"/>
</dbReference>
<dbReference type="PRINTS" id="PR00476">
    <property type="entry name" value="PHFRCTKINASE"/>
</dbReference>
<evidence type="ECO:0000313" key="9">
    <source>
        <dbReference type="Proteomes" id="UP000233375"/>
    </source>
</evidence>
<reference evidence="8 9" key="1">
    <citation type="journal article" date="2003" name="Int. J. Syst. Evol. Microbiol.">
        <title>Bacillus nealsonii sp. nov., isolated from a spacecraft-assembly facility, whose spores are gamma-radiation resistant.</title>
        <authorList>
            <person name="Venkateswaran K."/>
            <person name="Kempf M."/>
            <person name="Chen F."/>
            <person name="Satomi M."/>
            <person name="Nicholson W."/>
            <person name="Kern R."/>
        </authorList>
    </citation>
    <scope>NUCLEOTIDE SEQUENCE [LARGE SCALE GENOMIC DNA]</scope>
    <source>
        <strain evidence="8 9">FO-92</strain>
    </source>
</reference>
<evidence type="ECO:0000313" key="8">
    <source>
        <dbReference type="EMBL" id="PKG24660.1"/>
    </source>
</evidence>
<name>A0A2N0Z582_9BACI</name>
<evidence type="ECO:0000256" key="5">
    <source>
        <dbReference type="ARBA" id="ARBA00022842"/>
    </source>
</evidence>
<dbReference type="Proteomes" id="UP000233375">
    <property type="component" value="Unassembled WGS sequence"/>
</dbReference>
<protein>
    <recommendedName>
        <fullName evidence="7">Phosphofructokinase domain-containing protein</fullName>
    </recommendedName>
</protein>
<dbReference type="InterPro" id="IPR022953">
    <property type="entry name" value="ATP_PFK"/>
</dbReference>
<evidence type="ECO:0000256" key="1">
    <source>
        <dbReference type="ARBA" id="ARBA00001946"/>
    </source>
</evidence>